<feature type="transmembrane region" description="Helical" evidence="1">
    <location>
        <begin position="65"/>
        <end position="86"/>
    </location>
</feature>
<keyword evidence="1" id="KW-0812">Transmembrane</keyword>
<keyword evidence="1" id="KW-1133">Transmembrane helix</keyword>
<organism evidence="2 3">
    <name type="scientific">Polaromonas naphthalenivorans (strain CJ2)</name>
    <dbReference type="NCBI Taxonomy" id="365044"/>
    <lineage>
        <taxon>Bacteria</taxon>
        <taxon>Pseudomonadati</taxon>
        <taxon>Pseudomonadota</taxon>
        <taxon>Betaproteobacteria</taxon>
        <taxon>Burkholderiales</taxon>
        <taxon>Comamonadaceae</taxon>
        <taxon>Polaromonas</taxon>
    </lineage>
</organism>
<evidence type="ECO:0000256" key="1">
    <source>
        <dbReference type="SAM" id="Phobius"/>
    </source>
</evidence>
<dbReference type="HOGENOM" id="CLU_794399_0_0_4"/>
<dbReference type="STRING" id="365044.Pnap_2192"/>
<feature type="transmembrane region" description="Helical" evidence="1">
    <location>
        <begin position="132"/>
        <end position="149"/>
    </location>
</feature>
<gene>
    <name evidence="2" type="ordered locus">Pnap_2192</name>
</gene>
<evidence type="ECO:0008006" key="4">
    <source>
        <dbReference type="Google" id="ProtNLM"/>
    </source>
</evidence>
<sequence>MAMFPSGTQPHLAALQSLLVAGHRPIQMRPGSLVRWGLAFALLAGSTDPLLRLPALQGQPALQAALAMLWLGAGIGLTAWLDWRAVQAAATQADETLPFVQVQISKVWMLLLTAGVLYTGSTFFFGGAYQVYMVWLALVGLGLFLHGLFSQELVEWAGAAVFLMALLVLMSGLPLAWHRPLVVSTSGIAMPLLGWLLHRSASPLPNLRRSMTCMVSAMGLLAASVLPAMAAVQWSQSLALPPDIPVYSQKALLQLGDDPARWPRYVALHVAAGTPVELKLDIDGGVLRSAPGGARLRYTFTQDMDVLLIDGKPSHHIRLDGQDWQDAAGWLRITELDFTPDLTQPGGLAVHSRARIELGGMPR</sequence>
<feature type="transmembrane region" description="Helical" evidence="1">
    <location>
        <begin position="107"/>
        <end position="126"/>
    </location>
</feature>
<feature type="transmembrane region" description="Helical" evidence="1">
    <location>
        <begin position="156"/>
        <end position="175"/>
    </location>
</feature>
<dbReference type="OrthoDB" id="9157325at2"/>
<evidence type="ECO:0000313" key="2">
    <source>
        <dbReference type="EMBL" id="ABM37500.1"/>
    </source>
</evidence>
<name>A1VPC2_POLNA</name>
<dbReference type="EMBL" id="CP000529">
    <property type="protein sequence ID" value="ABM37500.1"/>
    <property type="molecule type" value="Genomic_DNA"/>
</dbReference>
<keyword evidence="3" id="KW-1185">Reference proteome</keyword>
<dbReference type="eggNOG" id="ENOG5033S2Z">
    <property type="taxonomic scope" value="Bacteria"/>
</dbReference>
<dbReference type="RefSeq" id="WP_011801578.1">
    <property type="nucleotide sequence ID" value="NC_008781.1"/>
</dbReference>
<dbReference type="KEGG" id="pna:Pnap_2192"/>
<proteinExistence type="predicted"/>
<evidence type="ECO:0000313" key="3">
    <source>
        <dbReference type="Proteomes" id="UP000000644"/>
    </source>
</evidence>
<keyword evidence="1" id="KW-0472">Membrane</keyword>
<dbReference type="Proteomes" id="UP000000644">
    <property type="component" value="Chromosome"/>
</dbReference>
<accession>A1VPC2</accession>
<protein>
    <recommendedName>
        <fullName evidence="4">Transmembrane protein</fullName>
    </recommendedName>
</protein>
<dbReference type="AlphaFoldDB" id="A1VPC2"/>
<reference evidence="3" key="1">
    <citation type="journal article" date="2009" name="Environ. Microbiol.">
        <title>The genome of Polaromonas naphthalenivorans strain CJ2, isolated from coal tar-contaminated sediment, reveals physiological and metabolic versatility and evolution through extensive horizontal gene transfer.</title>
        <authorList>
            <person name="Yagi J.M."/>
            <person name="Sims D."/>
            <person name="Brettin T."/>
            <person name="Bruce D."/>
            <person name="Madsen E.L."/>
        </authorList>
    </citation>
    <scope>NUCLEOTIDE SEQUENCE [LARGE SCALE GENOMIC DNA]</scope>
    <source>
        <strain evidence="3">CJ2</strain>
    </source>
</reference>